<dbReference type="VEuPathDB" id="FungiDB:F503_04597"/>
<dbReference type="eggNOG" id="KOG4177">
    <property type="taxonomic scope" value="Eukaryota"/>
</dbReference>
<proteinExistence type="predicted"/>
<dbReference type="Proteomes" id="UP000016923">
    <property type="component" value="Unassembled WGS sequence"/>
</dbReference>
<evidence type="ECO:0000256" key="1">
    <source>
        <dbReference type="SAM" id="MobiDB-lite"/>
    </source>
</evidence>
<dbReference type="AlphaFoldDB" id="S3D6H4"/>
<dbReference type="EMBL" id="KE148148">
    <property type="protein sequence ID" value="EPE09010.1"/>
    <property type="molecule type" value="Genomic_DNA"/>
</dbReference>
<dbReference type="STRING" id="1262450.S3D6H4"/>
<accession>S3D6H4</accession>
<gene>
    <name evidence="3" type="ORF">F503_04597</name>
</gene>
<protein>
    <submittedName>
        <fullName evidence="3">HET domain-containing protein</fullName>
    </submittedName>
</protein>
<keyword evidence="4" id="KW-1185">Reference proteome</keyword>
<dbReference type="PANTHER" id="PTHR10622">
    <property type="entry name" value="HET DOMAIN-CONTAINING PROTEIN"/>
    <property type="match status" value="1"/>
</dbReference>
<dbReference type="PANTHER" id="PTHR10622:SF12">
    <property type="entry name" value="HET DOMAIN-CONTAINING PROTEIN"/>
    <property type="match status" value="1"/>
</dbReference>
<sequence length="600" mass="68283">MRLINTKTLIQREFNGQPGRDIPPYAILSHTWTEDEISYREFSRGVSFERQSSTGFLKIQHCCSVARGLGINWAWIDTCCIDKSSSAELSEAINSMFNWYTKSTVCIAHLSDVKKSPALITSANEFEFYNRLISGSRWFTRGWTLQELLAPRYIYFYDSQWQVFGDKISLKLVIAKISTISVEALTDTSNNWDKYSLAERFSWAAHRETTRVEDAAYSLMGLFGVNLPLLYGEGSKAFLRLQETIIQKSSYVNHFQVTGSTLSFDQLILGPVSRIRVQNYTQQGRPAIPCVTAMQRVGKDRLDAVRVRTSVYLKGEIQSDVDDGWRSFEDINVVYIMPLLCAVDGNAICVLLSQPKPYPGTSATEPFRRLHSPSLVSLHPKFLEFLKRPRDRLHAQIHYADNASTRGLHLSEPQVGRGYCLQQHINRYGYPRVYVLGKLEKDYMAYSMYIGRDGVLSTKANNDGLPVKQLVAFLHKDTVDSWEQPRSSDSLSSDQSSDTSPPMPSFSIALHGDKLSVATFEDNYEPLLSRLRELPILPQSVCDPDTNPFLDMPGLVQTKEFDVWALRRAWVPDLHNMTIKLETEVEDGHRVILVYFSMLQ</sequence>
<dbReference type="InterPro" id="IPR010730">
    <property type="entry name" value="HET"/>
</dbReference>
<dbReference type="HOGENOM" id="CLU_454991_0_0_1"/>
<evidence type="ECO:0000313" key="3">
    <source>
        <dbReference type="EMBL" id="EPE09010.1"/>
    </source>
</evidence>
<organism evidence="3 4">
    <name type="scientific">Ophiostoma piceae (strain UAMH 11346)</name>
    <name type="common">Sap stain fungus</name>
    <dbReference type="NCBI Taxonomy" id="1262450"/>
    <lineage>
        <taxon>Eukaryota</taxon>
        <taxon>Fungi</taxon>
        <taxon>Dikarya</taxon>
        <taxon>Ascomycota</taxon>
        <taxon>Pezizomycotina</taxon>
        <taxon>Sordariomycetes</taxon>
        <taxon>Sordariomycetidae</taxon>
        <taxon>Ophiostomatales</taxon>
        <taxon>Ophiostomataceae</taxon>
        <taxon>Ophiostoma</taxon>
    </lineage>
</organism>
<evidence type="ECO:0000259" key="2">
    <source>
        <dbReference type="Pfam" id="PF06985"/>
    </source>
</evidence>
<dbReference type="OrthoDB" id="20872at2759"/>
<reference evidence="3 4" key="1">
    <citation type="journal article" date="2013" name="BMC Genomics">
        <title>The genome and transcriptome of the pine saprophyte Ophiostoma piceae, and a comparison with the bark beetle-associated pine pathogen Grosmannia clavigera.</title>
        <authorList>
            <person name="Haridas S."/>
            <person name="Wang Y."/>
            <person name="Lim L."/>
            <person name="Massoumi Alamouti S."/>
            <person name="Jackman S."/>
            <person name="Docking R."/>
            <person name="Robertson G."/>
            <person name="Birol I."/>
            <person name="Bohlmann J."/>
            <person name="Breuil C."/>
        </authorList>
    </citation>
    <scope>NUCLEOTIDE SEQUENCE [LARGE SCALE GENOMIC DNA]</scope>
    <source>
        <strain evidence="3 4">UAMH 11346</strain>
    </source>
</reference>
<dbReference type="Pfam" id="PF06985">
    <property type="entry name" value="HET"/>
    <property type="match status" value="1"/>
</dbReference>
<evidence type="ECO:0000313" key="4">
    <source>
        <dbReference type="Proteomes" id="UP000016923"/>
    </source>
</evidence>
<name>S3D6H4_OPHP1</name>
<feature type="region of interest" description="Disordered" evidence="1">
    <location>
        <begin position="482"/>
        <end position="503"/>
    </location>
</feature>
<feature type="compositionally biased region" description="Low complexity" evidence="1">
    <location>
        <begin position="487"/>
        <end position="500"/>
    </location>
</feature>
<feature type="domain" description="Heterokaryon incompatibility" evidence="2">
    <location>
        <begin position="25"/>
        <end position="116"/>
    </location>
</feature>